<proteinExistence type="predicted"/>
<evidence type="ECO:0000259" key="1">
    <source>
        <dbReference type="Pfam" id="PF01467"/>
    </source>
</evidence>
<keyword evidence="2" id="KW-0548">Nucleotidyltransferase</keyword>
<dbReference type="EMBL" id="BTGB01000009">
    <property type="protein sequence ID" value="GMM47686.1"/>
    <property type="molecule type" value="Genomic_DNA"/>
</dbReference>
<keyword evidence="3" id="KW-1185">Reference proteome</keyword>
<keyword evidence="2" id="KW-0808">Transferase</keyword>
<comment type="caution">
    <text evidence="2">The sequence shown here is derived from an EMBL/GenBank/DDBJ whole genome shotgun (WGS) entry which is preliminary data.</text>
</comment>
<dbReference type="Proteomes" id="UP001378960">
    <property type="component" value="Unassembled WGS sequence"/>
</dbReference>
<dbReference type="InterPro" id="IPR014729">
    <property type="entry name" value="Rossmann-like_a/b/a_fold"/>
</dbReference>
<name>A0AAV5R824_PICKL</name>
<sequence length="273" mass="31713">METRNIIKQFIKQNEKFKIIKETRKLITPITNELIILDSSFNPPHLGHYSMIKQSILDLNKRNNINTSTINNKSILLLFSIENADKQNNLSIDTYVHRINMVDLMTKYIDQELGLACGIGLIKSSLFIDKSNLINDWLSGYTSEGKEKISQIFLLGYDTVIRLFNMKYYPNSDNINEALKPLFDNSKICVFLRKSDKSDEDEKEITKQIEYLKNLQKLLNDESKILICMSENEWNISSSSIRNSVQNGNDDKSWNSQVIHSIRDYINRNGLYQ</sequence>
<dbReference type="Pfam" id="PF01467">
    <property type="entry name" value="CTP_transf_like"/>
    <property type="match status" value="1"/>
</dbReference>
<organism evidence="2 3">
    <name type="scientific">Pichia kluyveri</name>
    <name type="common">Yeast</name>
    <dbReference type="NCBI Taxonomy" id="36015"/>
    <lineage>
        <taxon>Eukaryota</taxon>
        <taxon>Fungi</taxon>
        <taxon>Dikarya</taxon>
        <taxon>Ascomycota</taxon>
        <taxon>Saccharomycotina</taxon>
        <taxon>Pichiomycetes</taxon>
        <taxon>Pichiales</taxon>
        <taxon>Pichiaceae</taxon>
        <taxon>Pichia</taxon>
    </lineage>
</organism>
<dbReference type="InterPro" id="IPR004821">
    <property type="entry name" value="Cyt_trans-like"/>
</dbReference>
<feature type="domain" description="Cytidyltransferase-like" evidence="1">
    <location>
        <begin position="38"/>
        <end position="243"/>
    </location>
</feature>
<dbReference type="Gene3D" id="3.40.50.620">
    <property type="entry name" value="HUPs"/>
    <property type="match status" value="1"/>
</dbReference>
<reference evidence="2 3" key="1">
    <citation type="journal article" date="2023" name="Elife">
        <title>Identification of key yeast species and microbe-microbe interactions impacting larval growth of Drosophila in the wild.</title>
        <authorList>
            <person name="Mure A."/>
            <person name="Sugiura Y."/>
            <person name="Maeda R."/>
            <person name="Honda K."/>
            <person name="Sakurai N."/>
            <person name="Takahashi Y."/>
            <person name="Watada M."/>
            <person name="Katoh T."/>
            <person name="Gotoh A."/>
            <person name="Gotoh Y."/>
            <person name="Taniguchi I."/>
            <person name="Nakamura K."/>
            <person name="Hayashi T."/>
            <person name="Katayama T."/>
            <person name="Uemura T."/>
            <person name="Hattori Y."/>
        </authorList>
    </citation>
    <scope>NUCLEOTIDE SEQUENCE [LARGE SCALE GENOMIC DNA]</scope>
    <source>
        <strain evidence="2 3">PK-24</strain>
    </source>
</reference>
<dbReference type="GO" id="GO:0005737">
    <property type="term" value="C:cytoplasm"/>
    <property type="evidence" value="ECO:0007669"/>
    <property type="project" value="TreeGrafter"/>
</dbReference>
<accession>A0AAV5R824</accession>
<dbReference type="GO" id="GO:0000309">
    <property type="term" value="F:nicotinamide-nucleotide adenylyltransferase activity"/>
    <property type="evidence" value="ECO:0007669"/>
    <property type="project" value="TreeGrafter"/>
</dbReference>
<evidence type="ECO:0000313" key="3">
    <source>
        <dbReference type="Proteomes" id="UP001378960"/>
    </source>
</evidence>
<dbReference type="PANTHER" id="PTHR31285:SF0">
    <property type="entry name" value="NICOTINAMIDE MONONUCLEOTIDE ADENYLYLTRANSFERASE"/>
    <property type="match status" value="1"/>
</dbReference>
<dbReference type="PANTHER" id="PTHR31285">
    <property type="entry name" value="NICOTINAMIDE MONONUCLEOTIDE ADENYLYLTRANSFERASE"/>
    <property type="match status" value="1"/>
</dbReference>
<dbReference type="SUPFAM" id="SSF52374">
    <property type="entry name" value="Nucleotidylyl transferase"/>
    <property type="match status" value="1"/>
</dbReference>
<dbReference type="GO" id="GO:0005634">
    <property type="term" value="C:nucleus"/>
    <property type="evidence" value="ECO:0007669"/>
    <property type="project" value="TreeGrafter"/>
</dbReference>
<protein>
    <submittedName>
        <fullName evidence="2">Nicotinamide-nucleotide adenylyltransferase</fullName>
    </submittedName>
</protein>
<dbReference type="AlphaFoldDB" id="A0AAV5R824"/>
<evidence type="ECO:0000313" key="2">
    <source>
        <dbReference type="EMBL" id="GMM47686.1"/>
    </source>
</evidence>
<gene>
    <name evidence="2" type="ORF">DAPK24_042840</name>
</gene>
<dbReference type="GO" id="GO:0016887">
    <property type="term" value="F:ATP hydrolysis activity"/>
    <property type="evidence" value="ECO:0007669"/>
    <property type="project" value="TreeGrafter"/>
</dbReference>